<organism evidence="1 2">
    <name type="scientific">Gemmata massiliana</name>
    <dbReference type="NCBI Taxonomy" id="1210884"/>
    <lineage>
        <taxon>Bacteria</taxon>
        <taxon>Pseudomonadati</taxon>
        <taxon>Planctomycetota</taxon>
        <taxon>Planctomycetia</taxon>
        <taxon>Gemmatales</taxon>
        <taxon>Gemmataceae</taxon>
        <taxon>Gemmata</taxon>
    </lineage>
</organism>
<keyword evidence="2" id="KW-1185">Reference proteome</keyword>
<dbReference type="Proteomes" id="UP000464178">
    <property type="component" value="Chromosome"/>
</dbReference>
<dbReference type="RefSeq" id="WP_162667976.1">
    <property type="nucleotide sequence ID" value="NZ_LR593886.1"/>
</dbReference>
<name>A0A6P2CVN6_9BACT</name>
<dbReference type="EMBL" id="LR593886">
    <property type="protein sequence ID" value="VTR93208.1"/>
    <property type="molecule type" value="Genomic_DNA"/>
</dbReference>
<dbReference type="KEGG" id="gms:SOIL9_45060"/>
<protein>
    <submittedName>
        <fullName evidence="1">Uncharacterized protein</fullName>
    </submittedName>
</protein>
<gene>
    <name evidence="1" type="ORF">SOIL9_45060</name>
</gene>
<reference evidence="1 2" key="1">
    <citation type="submission" date="2019-05" db="EMBL/GenBank/DDBJ databases">
        <authorList>
            <consortium name="Science for Life Laboratories"/>
        </authorList>
    </citation>
    <scope>NUCLEOTIDE SEQUENCE [LARGE SCALE GENOMIC DNA]</scope>
    <source>
        <strain evidence="1">Soil9</strain>
    </source>
</reference>
<accession>A0A6P2CVN6</accession>
<evidence type="ECO:0000313" key="1">
    <source>
        <dbReference type="EMBL" id="VTR93208.1"/>
    </source>
</evidence>
<evidence type="ECO:0000313" key="2">
    <source>
        <dbReference type="Proteomes" id="UP000464178"/>
    </source>
</evidence>
<sequence>MPLTQIGLSASVTWQLSRAVTGFADVTQGSDAAIFSSNGLNTATWNEVFAAQYAIAAAGTQAVDLRTFTDLTGTSVTADKAMAVLVLVTGATGDKLSIKPHGTNGLQWFFGGTAEGVNVPGGGCLMFSEGSTSGGTTVDATHKQLLLTNNGSAPLTVKVVALLSDV</sequence>
<proteinExistence type="predicted"/>
<dbReference type="AlphaFoldDB" id="A0A6P2CVN6"/>